<dbReference type="GO" id="GO:0045936">
    <property type="term" value="P:negative regulation of phosphate metabolic process"/>
    <property type="evidence" value="ECO:0007669"/>
    <property type="project" value="InterPro"/>
</dbReference>
<dbReference type="Pfam" id="PF01895">
    <property type="entry name" value="PhoU"/>
    <property type="match status" value="2"/>
</dbReference>
<dbReference type="GO" id="GO:0005737">
    <property type="term" value="C:cytoplasm"/>
    <property type="evidence" value="ECO:0007669"/>
    <property type="project" value="UniProtKB-SubCell"/>
</dbReference>
<evidence type="ECO:0000256" key="4">
    <source>
        <dbReference type="ARBA" id="ARBA00022448"/>
    </source>
</evidence>
<evidence type="ECO:0000256" key="6">
    <source>
        <dbReference type="ARBA" id="ARBA00022592"/>
    </source>
</evidence>
<evidence type="ECO:0000313" key="8">
    <source>
        <dbReference type="EMBL" id="CAB4585974.1"/>
    </source>
</evidence>
<proteinExistence type="inferred from homology"/>
<dbReference type="Gene3D" id="1.20.58.220">
    <property type="entry name" value="Phosphate transport system protein phou homolog 2, domain 2"/>
    <property type="match status" value="1"/>
</dbReference>
<reference evidence="8" key="1">
    <citation type="submission" date="2020-05" db="EMBL/GenBank/DDBJ databases">
        <authorList>
            <person name="Chiriac C."/>
            <person name="Salcher M."/>
            <person name="Ghai R."/>
            <person name="Kavagutti S V."/>
        </authorList>
    </citation>
    <scope>NUCLEOTIDE SEQUENCE</scope>
</reference>
<keyword evidence="5" id="KW-0963">Cytoplasm</keyword>
<dbReference type="AlphaFoldDB" id="A0A6J6FG82"/>
<dbReference type="PANTHER" id="PTHR42930:SF3">
    <property type="entry name" value="PHOSPHATE-SPECIFIC TRANSPORT SYSTEM ACCESSORY PROTEIN PHOU"/>
    <property type="match status" value="1"/>
</dbReference>
<accession>A0A6J6FG82</accession>
<comment type="subunit">
    <text evidence="3">Homodimer.</text>
</comment>
<dbReference type="PIRSF" id="PIRSF003107">
    <property type="entry name" value="PhoU"/>
    <property type="match status" value="1"/>
</dbReference>
<evidence type="ECO:0000256" key="1">
    <source>
        <dbReference type="ARBA" id="ARBA00004496"/>
    </source>
</evidence>
<dbReference type="FunFam" id="1.20.58.220:FF:000004">
    <property type="entry name" value="Phosphate-specific transport system accessory protein PhoU"/>
    <property type="match status" value="1"/>
</dbReference>
<keyword evidence="6" id="KW-0592">Phosphate transport</keyword>
<dbReference type="GO" id="GO:0006817">
    <property type="term" value="P:phosphate ion transport"/>
    <property type="evidence" value="ECO:0007669"/>
    <property type="project" value="UniProtKB-KW"/>
</dbReference>
<evidence type="ECO:0000256" key="5">
    <source>
        <dbReference type="ARBA" id="ARBA00022490"/>
    </source>
</evidence>
<name>A0A6J6FG82_9ZZZZ</name>
<dbReference type="InterPro" id="IPR028366">
    <property type="entry name" value="PhoU"/>
</dbReference>
<dbReference type="PANTHER" id="PTHR42930">
    <property type="entry name" value="PHOSPHATE-SPECIFIC TRANSPORT SYSTEM ACCESSORY PROTEIN PHOU"/>
    <property type="match status" value="1"/>
</dbReference>
<evidence type="ECO:0000259" key="7">
    <source>
        <dbReference type="Pfam" id="PF01895"/>
    </source>
</evidence>
<evidence type="ECO:0000256" key="3">
    <source>
        <dbReference type="ARBA" id="ARBA00011738"/>
    </source>
</evidence>
<feature type="domain" description="PhoU" evidence="7">
    <location>
        <begin position="121"/>
        <end position="204"/>
    </location>
</feature>
<protein>
    <submittedName>
        <fullName evidence="8">Unannotated protein</fullName>
    </submittedName>
</protein>
<dbReference type="SUPFAM" id="SSF109755">
    <property type="entry name" value="PhoU-like"/>
    <property type="match status" value="1"/>
</dbReference>
<dbReference type="InterPro" id="IPR038078">
    <property type="entry name" value="PhoU-like_sf"/>
</dbReference>
<feature type="domain" description="PhoU" evidence="7">
    <location>
        <begin position="16"/>
        <end position="103"/>
    </location>
</feature>
<keyword evidence="4" id="KW-0813">Transport</keyword>
<dbReference type="InterPro" id="IPR026022">
    <property type="entry name" value="PhoU_dom"/>
</dbReference>
<dbReference type="EMBL" id="CAEZTX010000091">
    <property type="protein sequence ID" value="CAB4585974.1"/>
    <property type="molecule type" value="Genomic_DNA"/>
</dbReference>
<gene>
    <name evidence="8" type="ORF">UFOPK1755_00818</name>
</gene>
<evidence type="ECO:0000256" key="2">
    <source>
        <dbReference type="ARBA" id="ARBA00008107"/>
    </source>
</evidence>
<organism evidence="8">
    <name type="scientific">freshwater metagenome</name>
    <dbReference type="NCBI Taxonomy" id="449393"/>
    <lineage>
        <taxon>unclassified sequences</taxon>
        <taxon>metagenomes</taxon>
        <taxon>ecological metagenomes</taxon>
    </lineage>
</organism>
<comment type="similarity">
    <text evidence="2">Belongs to the PhoU family.</text>
</comment>
<comment type="subcellular location">
    <subcellularLocation>
        <location evidence="1">Cytoplasm</location>
    </subcellularLocation>
</comment>
<dbReference type="GO" id="GO:0030643">
    <property type="term" value="P:intracellular phosphate ion homeostasis"/>
    <property type="evidence" value="ECO:0007669"/>
    <property type="project" value="InterPro"/>
</dbReference>
<sequence>MRDAFHDELDAITASLVEMGQLVSLAMREGTTALLTTDLKLAEKVIADDDRIDAMQHDLEASAIDIMARQQPVARDLRTLVTSLRMSADLERMGDFGHHIAKIARMRYPSAAVPAELTATIQSMGDVAGKIIDKATHVIKTQDLKAAVELETDDDEMDRLHRQLFTILLDDAWSHGIETAIDMTLLGRYYERCADHAVSTARRVYFLVKGEYASEQKPTA</sequence>
<dbReference type="NCBIfam" id="TIGR02135">
    <property type="entry name" value="phoU_full"/>
    <property type="match status" value="1"/>
</dbReference>